<feature type="coiled-coil region" evidence="8">
    <location>
        <begin position="37"/>
        <end position="82"/>
    </location>
</feature>
<feature type="domain" description="Large ribosomal subunit protein bL9 C-terminal" evidence="10">
    <location>
        <begin position="63"/>
        <end position="146"/>
    </location>
</feature>
<gene>
    <name evidence="7" type="primary">rplI</name>
    <name evidence="11" type="ORF">SAMN02910414_00459</name>
</gene>
<proteinExistence type="inferred from homology"/>
<evidence type="ECO:0000256" key="6">
    <source>
        <dbReference type="ARBA" id="ARBA00035292"/>
    </source>
</evidence>
<dbReference type="GO" id="GO:0006412">
    <property type="term" value="P:translation"/>
    <property type="evidence" value="ECO:0007669"/>
    <property type="project" value="UniProtKB-UniRule"/>
</dbReference>
<keyword evidence="12" id="KW-1185">Reference proteome</keyword>
<evidence type="ECO:0000259" key="10">
    <source>
        <dbReference type="Pfam" id="PF03948"/>
    </source>
</evidence>
<dbReference type="Gene3D" id="3.10.430.100">
    <property type="entry name" value="Ribosomal protein L9, C-terminal domain"/>
    <property type="match status" value="1"/>
</dbReference>
<evidence type="ECO:0000256" key="8">
    <source>
        <dbReference type="SAM" id="Coils"/>
    </source>
</evidence>
<keyword evidence="4 7" id="KW-0689">Ribosomal protein</keyword>
<dbReference type="STRING" id="1122142.SAMN02910414_00459"/>
<sequence>MKVILLEDVKKIGKKGDVVDLNDAYARNVIISKKLGVEATNKNLNDLKLRNKHEEKVAEENLENAKKLAEELETKKVEVKLKTGKDGRTFGSVSTKEIAKAVKEQLGYDLDKKKMHCDVPINSLGTYNIEIKVHPKVVAKLAVHVSES</sequence>
<reference evidence="11 12" key="1">
    <citation type="submission" date="2016-10" db="EMBL/GenBank/DDBJ databases">
        <authorList>
            <person name="de Groot N.N."/>
        </authorList>
    </citation>
    <scope>NUCLEOTIDE SEQUENCE [LARGE SCALE GENOMIC DNA]</scope>
    <source>
        <strain evidence="11 12">DSM 14045</strain>
    </source>
</reference>
<dbReference type="SUPFAM" id="SSF55653">
    <property type="entry name" value="Ribosomal protein L9 C-domain"/>
    <property type="match status" value="1"/>
</dbReference>
<evidence type="ECO:0000259" key="9">
    <source>
        <dbReference type="Pfam" id="PF01281"/>
    </source>
</evidence>
<dbReference type="GO" id="GO:0005840">
    <property type="term" value="C:ribosome"/>
    <property type="evidence" value="ECO:0007669"/>
    <property type="project" value="UniProtKB-KW"/>
</dbReference>
<dbReference type="InterPro" id="IPR020594">
    <property type="entry name" value="Ribosomal_bL9_bac/chp"/>
</dbReference>
<dbReference type="GO" id="GO:0003735">
    <property type="term" value="F:structural constituent of ribosome"/>
    <property type="evidence" value="ECO:0007669"/>
    <property type="project" value="InterPro"/>
</dbReference>
<name>A0A1H3G6W5_9FIRM</name>
<dbReference type="Gene3D" id="3.40.5.10">
    <property type="entry name" value="Ribosomal protein L9, N-terminal domain"/>
    <property type="match status" value="1"/>
</dbReference>
<evidence type="ECO:0000256" key="1">
    <source>
        <dbReference type="ARBA" id="ARBA00010605"/>
    </source>
</evidence>
<dbReference type="InterPro" id="IPR020069">
    <property type="entry name" value="Ribosomal_bL9_C"/>
</dbReference>
<comment type="similarity">
    <text evidence="1 7">Belongs to the bacterial ribosomal protein bL9 family.</text>
</comment>
<keyword evidence="5 7" id="KW-0687">Ribonucleoprotein</keyword>
<keyword evidence="3 7" id="KW-0694">RNA-binding</keyword>
<dbReference type="HAMAP" id="MF_00503">
    <property type="entry name" value="Ribosomal_bL9"/>
    <property type="match status" value="1"/>
</dbReference>
<dbReference type="InterPro" id="IPR009027">
    <property type="entry name" value="Ribosomal_bL9/RNase_H1_N"/>
</dbReference>
<dbReference type="NCBIfam" id="TIGR00158">
    <property type="entry name" value="L9"/>
    <property type="match status" value="1"/>
</dbReference>
<evidence type="ECO:0000313" key="12">
    <source>
        <dbReference type="Proteomes" id="UP000183918"/>
    </source>
</evidence>
<dbReference type="InterPro" id="IPR036935">
    <property type="entry name" value="Ribosomal_bL9_N_sf"/>
</dbReference>
<evidence type="ECO:0000256" key="5">
    <source>
        <dbReference type="ARBA" id="ARBA00023274"/>
    </source>
</evidence>
<dbReference type="InterPro" id="IPR000244">
    <property type="entry name" value="Ribosomal_bL9"/>
</dbReference>
<dbReference type="AlphaFoldDB" id="A0A1H3G6W5"/>
<dbReference type="GO" id="GO:0019843">
    <property type="term" value="F:rRNA binding"/>
    <property type="evidence" value="ECO:0007669"/>
    <property type="project" value="UniProtKB-UniRule"/>
</dbReference>
<dbReference type="Pfam" id="PF03948">
    <property type="entry name" value="Ribosomal_L9_C"/>
    <property type="match status" value="1"/>
</dbReference>
<evidence type="ECO:0000256" key="2">
    <source>
        <dbReference type="ARBA" id="ARBA00022730"/>
    </source>
</evidence>
<evidence type="ECO:0000256" key="3">
    <source>
        <dbReference type="ARBA" id="ARBA00022884"/>
    </source>
</evidence>
<evidence type="ECO:0000256" key="7">
    <source>
        <dbReference type="HAMAP-Rule" id="MF_00503"/>
    </source>
</evidence>
<dbReference type="Pfam" id="PF01281">
    <property type="entry name" value="Ribosomal_L9_N"/>
    <property type="match status" value="1"/>
</dbReference>
<dbReference type="Proteomes" id="UP000183918">
    <property type="component" value="Unassembled WGS sequence"/>
</dbReference>
<evidence type="ECO:0000313" key="11">
    <source>
        <dbReference type="EMBL" id="SDX98795.1"/>
    </source>
</evidence>
<evidence type="ECO:0000256" key="4">
    <source>
        <dbReference type="ARBA" id="ARBA00022980"/>
    </source>
</evidence>
<protein>
    <recommendedName>
        <fullName evidence="6 7">Large ribosomal subunit protein bL9</fullName>
    </recommendedName>
</protein>
<dbReference type="SUPFAM" id="SSF55658">
    <property type="entry name" value="L9 N-domain-like"/>
    <property type="match status" value="1"/>
</dbReference>
<dbReference type="EMBL" id="FNPG01000006">
    <property type="protein sequence ID" value="SDX98795.1"/>
    <property type="molecule type" value="Genomic_DNA"/>
</dbReference>
<dbReference type="RefSeq" id="WP_074715821.1">
    <property type="nucleotide sequence ID" value="NZ_FNPG01000006.1"/>
</dbReference>
<comment type="function">
    <text evidence="7">Binds to the 23S rRNA.</text>
</comment>
<dbReference type="InterPro" id="IPR020070">
    <property type="entry name" value="Ribosomal_bL9_N"/>
</dbReference>
<dbReference type="OrthoDB" id="9788336at2"/>
<dbReference type="eggNOG" id="COG0359">
    <property type="taxonomic scope" value="Bacteria"/>
</dbReference>
<dbReference type="GO" id="GO:1990904">
    <property type="term" value="C:ribonucleoprotein complex"/>
    <property type="evidence" value="ECO:0007669"/>
    <property type="project" value="UniProtKB-KW"/>
</dbReference>
<organism evidence="11 12">
    <name type="scientific">Lachnobacterium bovis DSM 14045</name>
    <dbReference type="NCBI Taxonomy" id="1122142"/>
    <lineage>
        <taxon>Bacteria</taxon>
        <taxon>Bacillati</taxon>
        <taxon>Bacillota</taxon>
        <taxon>Clostridia</taxon>
        <taxon>Lachnospirales</taxon>
        <taxon>Lachnospiraceae</taxon>
        <taxon>Lachnobacterium</taxon>
    </lineage>
</organism>
<dbReference type="PANTHER" id="PTHR21368">
    <property type="entry name" value="50S RIBOSOMAL PROTEIN L9"/>
    <property type="match status" value="1"/>
</dbReference>
<dbReference type="InterPro" id="IPR036791">
    <property type="entry name" value="Ribosomal_bL9_C_sf"/>
</dbReference>
<feature type="domain" description="Ribosomal protein L9" evidence="9">
    <location>
        <begin position="1"/>
        <end position="47"/>
    </location>
</feature>
<accession>A0A1H3G6W5</accession>
<keyword evidence="8" id="KW-0175">Coiled coil</keyword>
<keyword evidence="2 7" id="KW-0699">rRNA-binding</keyword>